<evidence type="ECO:0008006" key="12">
    <source>
        <dbReference type="Google" id="ProtNLM"/>
    </source>
</evidence>
<dbReference type="PROSITE" id="PS50192">
    <property type="entry name" value="T_SNARE"/>
    <property type="match status" value="1"/>
</dbReference>
<dbReference type="Gene3D" id="3.30.450.20">
    <property type="entry name" value="PAS domain"/>
    <property type="match status" value="1"/>
</dbReference>
<gene>
    <name evidence="10" type="ORF">GCM10017083_44510</name>
</gene>
<reference evidence="10" key="1">
    <citation type="journal article" date="2014" name="Int. J. Syst. Evol. Microbiol.">
        <title>Complete genome sequence of Corynebacterium casei LMG S-19264T (=DSM 44701T), isolated from a smear-ripened cheese.</title>
        <authorList>
            <consortium name="US DOE Joint Genome Institute (JGI-PGF)"/>
            <person name="Walter F."/>
            <person name="Albersmeier A."/>
            <person name="Kalinowski J."/>
            <person name="Ruckert C."/>
        </authorList>
    </citation>
    <scope>NUCLEOTIDE SEQUENCE</scope>
    <source>
        <strain evidence="10">KCTC 42651</strain>
    </source>
</reference>
<dbReference type="PANTHER" id="PTHR32089:SF112">
    <property type="entry name" value="LYSOZYME-LIKE PROTEIN-RELATED"/>
    <property type="match status" value="1"/>
</dbReference>
<evidence type="ECO:0000256" key="3">
    <source>
        <dbReference type="ARBA" id="ARBA00023224"/>
    </source>
</evidence>
<keyword evidence="2" id="KW-1003">Cell membrane</keyword>
<dbReference type="InterPro" id="IPR004090">
    <property type="entry name" value="Chemotax_Me-accpt_rcpt"/>
</dbReference>
<feature type="transmembrane region" description="Helical" evidence="6">
    <location>
        <begin position="168"/>
        <end position="189"/>
    </location>
</feature>
<name>A0A918XVL1_9PROT</name>
<dbReference type="Gene3D" id="1.10.287.950">
    <property type="entry name" value="Methyl-accepting chemotaxis protein"/>
    <property type="match status" value="1"/>
</dbReference>
<dbReference type="InterPro" id="IPR001610">
    <property type="entry name" value="PAC"/>
</dbReference>
<keyword evidence="6" id="KW-1133">Transmembrane helix</keyword>
<dbReference type="RefSeq" id="WP_189993780.1">
    <property type="nucleotide sequence ID" value="NZ_BMZS01000011.1"/>
</dbReference>
<dbReference type="NCBIfam" id="TIGR00229">
    <property type="entry name" value="sensory_box"/>
    <property type="match status" value="1"/>
</dbReference>
<evidence type="ECO:0000259" key="9">
    <source>
        <dbReference type="PROSITE" id="PS50192"/>
    </source>
</evidence>
<evidence type="ECO:0000256" key="4">
    <source>
        <dbReference type="ARBA" id="ARBA00029447"/>
    </source>
</evidence>
<dbReference type="PROSITE" id="PS50112">
    <property type="entry name" value="PAS"/>
    <property type="match status" value="1"/>
</dbReference>
<dbReference type="Proteomes" id="UP000630353">
    <property type="component" value="Unassembled WGS sequence"/>
</dbReference>
<dbReference type="SMART" id="SM00283">
    <property type="entry name" value="MA"/>
    <property type="match status" value="1"/>
</dbReference>
<dbReference type="Pfam" id="PF00015">
    <property type="entry name" value="MCPsignal"/>
    <property type="match status" value="1"/>
</dbReference>
<evidence type="ECO:0000256" key="2">
    <source>
        <dbReference type="ARBA" id="ARBA00022519"/>
    </source>
</evidence>
<proteinExistence type="inferred from homology"/>
<keyword evidence="6" id="KW-0472">Membrane</keyword>
<evidence type="ECO:0000256" key="6">
    <source>
        <dbReference type="SAM" id="Phobius"/>
    </source>
</evidence>
<reference evidence="10" key="2">
    <citation type="submission" date="2020-09" db="EMBL/GenBank/DDBJ databases">
        <authorList>
            <person name="Sun Q."/>
            <person name="Kim S."/>
        </authorList>
    </citation>
    <scope>NUCLEOTIDE SEQUENCE</scope>
    <source>
        <strain evidence="10">KCTC 42651</strain>
    </source>
</reference>
<evidence type="ECO:0000259" key="8">
    <source>
        <dbReference type="PROSITE" id="PS50112"/>
    </source>
</evidence>
<dbReference type="EMBL" id="BMZS01000011">
    <property type="protein sequence ID" value="GHD59688.1"/>
    <property type="molecule type" value="Genomic_DNA"/>
</dbReference>
<dbReference type="AlphaFoldDB" id="A0A918XVL1"/>
<dbReference type="InterPro" id="IPR000727">
    <property type="entry name" value="T_SNARE_dom"/>
</dbReference>
<dbReference type="SUPFAM" id="SSF55785">
    <property type="entry name" value="PYP-like sensor domain (PAS domain)"/>
    <property type="match status" value="1"/>
</dbReference>
<keyword evidence="2" id="KW-0997">Cell inner membrane</keyword>
<dbReference type="InterPro" id="IPR013655">
    <property type="entry name" value="PAS_fold_3"/>
</dbReference>
<accession>A0A918XVL1</accession>
<dbReference type="GO" id="GO:0006935">
    <property type="term" value="P:chemotaxis"/>
    <property type="evidence" value="ECO:0007669"/>
    <property type="project" value="InterPro"/>
</dbReference>
<dbReference type="GO" id="GO:0007165">
    <property type="term" value="P:signal transduction"/>
    <property type="evidence" value="ECO:0007669"/>
    <property type="project" value="UniProtKB-KW"/>
</dbReference>
<evidence type="ECO:0000256" key="1">
    <source>
        <dbReference type="ARBA" id="ARBA00004429"/>
    </source>
</evidence>
<protein>
    <recommendedName>
        <fullName evidence="12">Methyl-accepting chemotaxis sensory transducer with Pas/Pac sensor</fullName>
    </recommendedName>
</protein>
<comment type="caution">
    <text evidence="10">The sequence shown here is derived from an EMBL/GenBank/DDBJ whole genome shotgun (WGS) entry which is preliminary data.</text>
</comment>
<dbReference type="CDD" id="cd00130">
    <property type="entry name" value="PAS"/>
    <property type="match status" value="1"/>
</dbReference>
<evidence type="ECO:0000259" key="7">
    <source>
        <dbReference type="PROSITE" id="PS50111"/>
    </source>
</evidence>
<dbReference type="SMART" id="SM00086">
    <property type="entry name" value="PAC"/>
    <property type="match status" value="1"/>
</dbReference>
<dbReference type="Pfam" id="PF08447">
    <property type="entry name" value="PAS_3"/>
    <property type="match status" value="1"/>
</dbReference>
<dbReference type="PRINTS" id="PR00260">
    <property type="entry name" value="CHEMTRNSDUCR"/>
</dbReference>
<sequence length="793" mass="85222">MRDNGPITDRQVDFAENDVLVSRTGTGGKIEFANEAFVRISGFTEQELLGEPHNIVRHPHMPKQAFRDLWETIKAGSCWEGFVKNRTKTGDHYWVRANVTPVIDDGKVTGFISIRTRPTREETGHYDALYRQVREGTAKNLAIVGGDVVSTTAGARLSRFASSLKGQIVIAFSLVLLLMAILSGVGLVVRSSAFDAFETLRNEPLAEMAAMKTVSDAYAVQIVDASHKLRAGTFSWDEAKASVQDAIRTVEPLWKDLSTAEHPAEEKRIMDGAKAVKVRTDQAVSRLLAIIDARSKDDLIVFIEQELYPAVDPFTDALSQFVEKLQLAALDISGNAESFLDRALVGMVGATALAIVLALLAGYRMLHALRSALTTLETSFVDIARDPKTARVRLPKMAEFRAVTVQLRALQARIAYAEFERAASQAKADEIRRKAIREMADTVEAEARRAVDDVSNLTQSMAGDARSMAASAERVSENSGSVAAAANQSMANAQAVAAATEELTSSIREIASQVTRASEVTGSAVAIGNRTQATIQSLANSVQRIGEVSNLIRGIAEQTNLLALNATIEAARAGEAGKGFAVVASEVKALANQTAQATEEIGRQISEVQTVTGQAVHEVSEMSEAISDIESISTTVAAAMEEQASATAEISRSVSDTTEATNEVSQRISDVSQEATATLDITKSVQNAAIDVEGAIQELRSVIVRVVRSATDDADRRTKGRPVLDLPAELQVGDRSLRCVLHNRTDGIAFLRDLDPSGFEEGSRVRLTVRGEAPVSGVVLSTAPTGIRVRLAA</sequence>
<keyword evidence="11" id="KW-1185">Reference proteome</keyword>
<comment type="subcellular location">
    <subcellularLocation>
        <location evidence="1">Cell inner membrane</location>
        <topology evidence="1">Multi-pass membrane protein</topology>
    </subcellularLocation>
</comment>
<dbReference type="SUPFAM" id="SSF58104">
    <property type="entry name" value="Methyl-accepting chemotaxis protein (MCP) signaling domain"/>
    <property type="match status" value="1"/>
</dbReference>
<keyword evidence="6" id="KW-0812">Transmembrane</keyword>
<evidence type="ECO:0000313" key="10">
    <source>
        <dbReference type="EMBL" id="GHD59688.1"/>
    </source>
</evidence>
<keyword evidence="3 5" id="KW-0807">Transducer</keyword>
<feature type="domain" description="Methyl-accepting transducer" evidence="7">
    <location>
        <begin position="464"/>
        <end position="683"/>
    </location>
</feature>
<dbReference type="InterPro" id="IPR035965">
    <property type="entry name" value="PAS-like_dom_sf"/>
</dbReference>
<organism evidence="10 11">
    <name type="scientific">Thalassobaculum fulvum</name>
    <dbReference type="NCBI Taxonomy" id="1633335"/>
    <lineage>
        <taxon>Bacteria</taxon>
        <taxon>Pseudomonadati</taxon>
        <taxon>Pseudomonadota</taxon>
        <taxon>Alphaproteobacteria</taxon>
        <taxon>Rhodospirillales</taxon>
        <taxon>Thalassobaculaceae</taxon>
        <taxon>Thalassobaculum</taxon>
    </lineage>
</organism>
<dbReference type="PANTHER" id="PTHR32089">
    <property type="entry name" value="METHYL-ACCEPTING CHEMOTAXIS PROTEIN MCPB"/>
    <property type="match status" value="1"/>
</dbReference>
<comment type="similarity">
    <text evidence="4">Belongs to the methyl-accepting chemotaxis (MCP) protein family.</text>
</comment>
<feature type="domain" description="PAS" evidence="8">
    <location>
        <begin position="28"/>
        <end position="51"/>
    </location>
</feature>
<dbReference type="GO" id="GO:0005886">
    <property type="term" value="C:plasma membrane"/>
    <property type="evidence" value="ECO:0007669"/>
    <property type="project" value="UniProtKB-SubCell"/>
</dbReference>
<dbReference type="GO" id="GO:0004888">
    <property type="term" value="F:transmembrane signaling receptor activity"/>
    <property type="evidence" value="ECO:0007669"/>
    <property type="project" value="InterPro"/>
</dbReference>
<feature type="transmembrane region" description="Helical" evidence="6">
    <location>
        <begin position="343"/>
        <end position="363"/>
    </location>
</feature>
<dbReference type="PROSITE" id="PS50111">
    <property type="entry name" value="CHEMOTAXIS_TRANSDUC_2"/>
    <property type="match status" value="1"/>
</dbReference>
<evidence type="ECO:0000313" key="11">
    <source>
        <dbReference type="Proteomes" id="UP000630353"/>
    </source>
</evidence>
<dbReference type="InterPro" id="IPR000014">
    <property type="entry name" value="PAS"/>
</dbReference>
<evidence type="ECO:0000256" key="5">
    <source>
        <dbReference type="PROSITE-ProRule" id="PRU00284"/>
    </source>
</evidence>
<feature type="domain" description="T-SNARE coiled-coil homology" evidence="9">
    <location>
        <begin position="609"/>
        <end position="671"/>
    </location>
</feature>
<dbReference type="InterPro" id="IPR004089">
    <property type="entry name" value="MCPsignal_dom"/>
</dbReference>